<sequence>MIGSNQVYNTVPSISYRHKTETVIEQWGISFVTFPLLAEFTMYFKTDITGFHSFIFNLIDDGSMVFLGNGAFACCDNVDISGVQPDSEILWAYKESIATDPDTESIDVYLEAGIYYPMRIVYVNIVHDAQMNFEMKNPFGRQIDLKSHFFVLPPDININECTTTTGQLMTTTVTCTDSCSSAITVTEMTDEKTGSSTYSTPKVIVTTITTTVPYPTCTGPVTSTTETVITTGTAPETVDKVIVSTPVSTLTTTVPCPTCTGPVTITTQTTVPCPTCTGPVTTTLETVFSCETGVVTVTQIVVCTPVSTITTTVSCKDCDFPVTVTSNSIIIDIATTLTVTKEIILTPVKTFTYIVPCGECAVPVTITLERVVENGTSTATVTEVIISNPTFSFNEDLTYQNDNDSHQPFTGTYRTPKETFHTKDDSNSWSPSSSSIIYEDNTESLSEYDGGSNHQNVRVIFTNLSVILFSIFFL</sequence>
<dbReference type="Proteomes" id="UP001165101">
    <property type="component" value="Unassembled WGS sequence"/>
</dbReference>
<keyword evidence="2" id="KW-1185">Reference proteome</keyword>
<dbReference type="EMBL" id="BSXV01000503">
    <property type="protein sequence ID" value="GME89377.1"/>
    <property type="molecule type" value="Genomic_DNA"/>
</dbReference>
<accession>A0ACB5TIG8</accession>
<comment type="caution">
    <text evidence="1">The sequence shown here is derived from an EMBL/GenBank/DDBJ whole genome shotgun (WGS) entry which is preliminary data.</text>
</comment>
<evidence type="ECO:0000313" key="1">
    <source>
        <dbReference type="EMBL" id="GME89377.1"/>
    </source>
</evidence>
<organism evidence="1 2">
    <name type="scientific">Candida boidinii</name>
    <name type="common">Yeast</name>
    <dbReference type="NCBI Taxonomy" id="5477"/>
    <lineage>
        <taxon>Eukaryota</taxon>
        <taxon>Fungi</taxon>
        <taxon>Dikarya</taxon>
        <taxon>Ascomycota</taxon>
        <taxon>Saccharomycotina</taxon>
        <taxon>Pichiomycetes</taxon>
        <taxon>Pichiales</taxon>
        <taxon>Pichiaceae</taxon>
        <taxon>Ogataea</taxon>
        <taxon>Ogataea/Candida clade</taxon>
    </lineage>
</organism>
<protein>
    <submittedName>
        <fullName evidence="1">Unnamed protein product</fullName>
    </submittedName>
</protein>
<proteinExistence type="predicted"/>
<evidence type="ECO:0000313" key="2">
    <source>
        <dbReference type="Proteomes" id="UP001165101"/>
    </source>
</evidence>
<gene>
    <name evidence="1" type="ORF">Cboi01_000137400</name>
</gene>
<name>A0ACB5TIG8_CANBO</name>
<reference evidence="1" key="1">
    <citation type="submission" date="2023-04" db="EMBL/GenBank/DDBJ databases">
        <title>Candida boidinii NBRC 1967.</title>
        <authorList>
            <person name="Ichikawa N."/>
            <person name="Sato H."/>
            <person name="Tonouchi N."/>
        </authorList>
    </citation>
    <scope>NUCLEOTIDE SEQUENCE</scope>
    <source>
        <strain evidence="1">NBRC 1967</strain>
    </source>
</reference>